<dbReference type="PANTHER" id="PTHR37950:SF1">
    <property type="entry name" value="4-HYDROXYPHENYLACETATE CATABOLISM PROTEIN"/>
    <property type="match status" value="1"/>
</dbReference>
<proteinExistence type="predicted"/>
<name>A0A2T3MY39_9GAMM</name>
<sequence length="115" mass="13153">MPNLVMEYSDPVAERVNVQGLLEDLHRALLISGLFEPDSVKSRSYPCHSWQVGEEGDRKTFIHLGLSMLAGRHPEQKRQLSRDLMSVLEQHATMINSLTIDIRDMDPECFLKVSF</sequence>
<dbReference type="SUPFAM" id="SSF55331">
    <property type="entry name" value="Tautomerase/MIF"/>
    <property type="match status" value="1"/>
</dbReference>
<dbReference type="GO" id="GO:0008704">
    <property type="term" value="F:5-carboxymethyl-2-hydroxymuconate delta-isomerase activity"/>
    <property type="evidence" value="ECO:0007669"/>
    <property type="project" value="InterPro"/>
</dbReference>
<organism evidence="1 2">
    <name type="scientific">Photobacterium lipolyticum</name>
    <dbReference type="NCBI Taxonomy" id="266810"/>
    <lineage>
        <taxon>Bacteria</taxon>
        <taxon>Pseudomonadati</taxon>
        <taxon>Pseudomonadota</taxon>
        <taxon>Gammaproteobacteria</taxon>
        <taxon>Vibrionales</taxon>
        <taxon>Vibrionaceae</taxon>
        <taxon>Photobacterium</taxon>
    </lineage>
</organism>
<evidence type="ECO:0000313" key="2">
    <source>
        <dbReference type="Proteomes" id="UP000240904"/>
    </source>
</evidence>
<dbReference type="Gene3D" id="3.30.429.10">
    <property type="entry name" value="Macrophage Migration Inhibitory Factor"/>
    <property type="match status" value="1"/>
</dbReference>
<protein>
    <submittedName>
        <fullName evidence="1">5-carboxymethyl-2-hydroxymuconate isomerase</fullName>
    </submittedName>
</protein>
<comment type="caution">
    <text evidence="1">The sequence shown here is derived from an EMBL/GenBank/DDBJ whole genome shotgun (WGS) entry which is preliminary data.</text>
</comment>
<dbReference type="InterPro" id="IPR004220">
    <property type="entry name" value="5-COMe_2-OHmuconate_Isoase"/>
</dbReference>
<gene>
    <name evidence="1" type="ORF">C9I89_11360</name>
</gene>
<keyword evidence="2" id="KW-1185">Reference proteome</keyword>
<dbReference type="RefSeq" id="WP_107283480.1">
    <property type="nucleotide sequence ID" value="NZ_PYMC01000007.1"/>
</dbReference>
<dbReference type="InterPro" id="IPR014347">
    <property type="entry name" value="Tautomerase/MIF_sf"/>
</dbReference>
<dbReference type="PANTHER" id="PTHR37950">
    <property type="entry name" value="4-HYDROXYPHENYLACETATE CATABOLISM PROTEIN"/>
    <property type="match status" value="1"/>
</dbReference>
<keyword evidence="1" id="KW-0413">Isomerase</keyword>
<evidence type="ECO:0000313" key="1">
    <source>
        <dbReference type="EMBL" id="PSW04898.1"/>
    </source>
</evidence>
<dbReference type="Pfam" id="PF02962">
    <property type="entry name" value="CHMI"/>
    <property type="match status" value="1"/>
</dbReference>
<dbReference type="OrthoDB" id="9814215at2"/>
<dbReference type="EMBL" id="PYMC01000007">
    <property type="protein sequence ID" value="PSW04898.1"/>
    <property type="molecule type" value="Genomic_DNA"/>
</dbReference>
<dbReference type="AlphaFoldDB" id="A0A2T3MY39"/>
<dbReference type="Proteomes" id="UP000240904">
    <property type="component" value="Unassembled WGS sequence"/>
</dbReference>
<accession>A0A2T3MY39</accession>
<dbReference type="CDD" id="cd00580">
    <property type="entry name" value="CHMI"/>
    <property type="match status" value="1"/>
</dbReference>
<reference evidence="1 2" key="1">
    <citation type="submission" date="2018-03" db="EMBL/GenBank/DDBJ databases">
        <title>Whole genome sequencing of Histamine producing bacteria.</title>
        <authorList>
            <person name="Butler K."/>
        </authorList>
    </citation>
    <scope>NUCLEOTIDE SEQUENCE [LARGE SCALE GENOMIC DNA]</scope>
    <source>
        <strain evidence="1 2">DSM 16190</strain>
    </source>
</reference>